<accession>A0ABV7EZQ1</accession>
<organism evidence="2 3">
    <name type="scientific">Undibacterium arcticum</name>
    <dbReference type="NCBI Taxonomy" id="1762892"/>
    <lineage>
        <taxon>Bacteria</taxon>
        <taxon>Pseudomonadati</taxon>
        <taxon>Pseudomonadota</taxon>
        <taxon>Betaproteobacteria</taxon>
        <taxon>Burkholderiales</taxon>
        <taxon>Oxalobacteraceae</taxon>
        <taxon>Undibacterium</taxon>
    </lineage>
</organism>
<evidence type="ECO:0000259" key="1">
    <source>
        <dbReference type="Pfam" id="PF13986"/>
    </source>
</evidence>
<feature type="domain" description="DUF4224" evidence="1">
    <location>
        <begin position="4"/>
        <end position="48"/>
    </location>
</feature>
<dbReference type="RefSeq" id="WP_390323002.1">
    <property type="nucleotide sequence ID" value="NZ_JBHRTP010000013.1"/>
</dbReference>
<name>A0ABV7EZQ1_9BURK</name>
<comment type="caution">
    <text evidence="2">The sequence shown here is derived from an EMBL/GenBank/DDBJ whole genome shotgun (WGS) entry which is preliminary data.</text>
</comment>
<gene>
    <name evidence="2" type="ORF">ACFOFO_05625</name>
</gene>
<dbReference type="EMBL" id="JBHRTP010000013">
    <property type="protein sequence ID" value="MFC3107441.1"/>
    <property type="molecule type" value="Genomic_DNA"/>
</dbReference>
<proteinExistence type="predicted"/>
<evidence type="ECO:0000313" key="2">
    <source>
        <dbReference type="EMBL" id="MFC3107441.1"/>
    </source>
</evidence>
<reference evidence="3" key="1">
    <citation type="journal article" date="2019" name="Int. J. Syst. Evol. Microbiol.">
        <title>The Global Catalogue of Microorganisms (GCM) 10K type strain sequencing project: providing services to taxonomists for standard genome sequencing and annotation.</title>
        <authorList>
            <consortium name="The Broad Institute Genomics Platform"/>
            <consortium name="The Broad Institute Genome Sequencing Center for Infectious Disease"/>
            <person name="Wu L."/>
            <person name="Ma J."/>
        </authorList>
    </citation>
    <scope>NUCLEOTIDE SEQUENCE [LARGE SCALE GENOMIC DNA]</scope>
    <source>
        <strain evidence="3">KCTC 42986</strain>
    </source>
</reference>
<dbReference type="InterPro" id="IPR025319">
    <property type="entry name" value="DUF4224"/>
</dbReference>
<evidence type="ECO:0000313" key="3">
    <source>
        <dbReference type="Proteomes" id="UP001595530"/>
    </source>
</evidence>
<sequence>MNYLSANELAELIECKPNSKSVMIAWLTAHHWRFEIARSGLPKVARAYHDRKMGILEGKTQAKYDDAPNRQAFL</sequence>
<dbReference type="Pfam" id="PF13986">
    <property type="entry name" value="DUF4224"/>
    <property type="match status" value="1"/>
</dbReference>
<keyword evidence="3" id="KW-1185">Reference proteome</keyword>
<dbReference type="Proteomes" id="UP001595530">
    <property type="component" value="Unassembled WGS sequence"/>
</dbReference>
<protein>
    <submittedName>
        <fullName evidence="2">DUF4224 domain-containing protein</fullName>
    </submittedName>
</protein>